<dbReference type="Proteomes" id="UP000316330">
    <property type="component" value="Unassembled WGS sequence"/>
</dbReference>
<dbReference type="RefSeq" id="WP_144706516.1">
    <property type="nucleotide sequence ID" value="NZ_VNJJ01000018.1"/>
</dbReference>
<keyword evidence="3" id="KW-1185">Reference proteome</keyword>
<feature type="chain" id="PRO_5038511381" evidence="1">
    <location>
        <begin position="23"/>
        <end position="187"/>
    </location>
</feature>
<dbReference type="AlphaFoldDB" id="A0A559J8A6"/>
<organism evidence="2 3">
    <name type="scientific">Cohnella terricola</name>
    <dbReference type="NCBI Taxonomy" id="1289167"/>
    <lineage>
        <taxon>Bacteria</taxon>
        <taxon>Bacillati</taxon>
        <taxon>Bacillota</taxon>
        <taxon>Bacilli</taxon>
        <taxon>Bacillales</taxon>
        <taxon>Paenibacillaceae</taxon>
        <taxon>Cohnella</taxon>
    </lineage>
</organism>
<feature type="signal peptide" evidence="1">
    <location>
        <begin position="1"/>
        <end position="22"/>
    </location>
</feature>
<proteinExistence type="predicted"/>
<dbReference type="EMBL" id="VNJJ01000018">
    <property type="protein sequence ID" value="TVX96077.1"/>
    <property type="molecule type" value="Genomic_DNA"/>
</dbReference>
<name>A0A559J8A6_9BACL</name>
<reference evidence="2 3" key="1">
    <citation type="submission" date="2019-07" db="EMBL/GenBank/DDBJ databases">
        <authorList>
            <person name="Kim J."/>
        </authorList>
    </citation>
    <scope>NUCLEOTIDE SEQUENCE [LARGE SCALE GENOMIC DNA]</scope>
    <source>
        <strain evidence="2 3">G13</strain>
    </source>
</reference>
<sequence>MKKGLGIIFVVMIMLLSACSSSEGFKKDAFSEKDLCIVKVNKPSKKVCYGDSKDSIEKVIGDGVKKGLGIVEYDFGVSVGYRDEIAAAIWLNEESKGVFKTARGAVVGTTKEKVKELYGEKYGIDKATYYLDYFYDNTKKKYLDSVSVENLKVPDAKESTYMISFVFNDEGANRIFISDLKWAMILL</sequence>
<keyword evidence="1" id="KW-0732">Signal</keyword>
<dbReference type="PROSITE" id="PS51257">
    <property type="entry name" value="PROKAR_LIPOPROTEIN"/>
    <property type="match status" value="1"/>
</dbReference>
<evidence type="ECO:0000313" key="2">
    <source>
        <dbReference type="EMBL" id="TVX96077.1"/>
    </source>
</evidence>
<comment type="caution">
    <text evidence="2">The sequence shown here is derived from an EMBL/GenBank/DDBJ whole genome shotgun (WGS) entry which is preliminary data.</text>
</comment>
<dbReference type="OrthoDB" id="2665491at2"/>
<evidence type="ECO:0000313" key="3">
    <source>
        <dbReference type="Proteomes" id="UP000316330"/>
    </source>
</evidence>
<gene>
    <name evidence="2" type="ORF">FPZ45_21865</name>
</gene>
<protein>
    <submittedName>
        <fullName evidence="2">Uncharacterized protein</fullName>
    </submittedName>
</protein>
<evidence type="ECO:0000256" key="1">
    <source>
        <dbReference type="SAM" id="SignalP"/>
    </source>
</evidence>
<accession>A0A559J8A6</accession>